<dbReference type="SUPFAM" id="SSF53300">
    <property type="entry name" value="vWA-like"/>
    <property type="match status" value="1"/>
</dbReference>
<proteinExistence type="predicted"/>
<feature type="domain" description="VWFA" evidence="2">
    <location>
        <begin position="88"/>
        <end position="307"/>
    </location>
</feature>
<reference evidence="3 4" key="1">
    <citation type="submission" date="2014-04" db="EMBL/GenBank/DDBJ databases">
        <authorList>
            <consortium name="DOE Joint Genome Institute"/>
            <person name="Kuo A."/>
            <person name="Girlanda M."/>
            <person name="Perotto S."/>
            <person name="Kohler A."/>
            <person name="Nagy L.G."/>
            <person name="Floudas D."/>
            <person name="Copeland A."/>
            <person name="Barry K.W."/>
            <person name="Cichocki N."/>
            <person name="Veneault-Fourrey C."/>
            <person name="LaButti K."/>
            <person name="Lindquist E.A."/>
            <person name="Lipzen A."/>
            <person name="Lundell T."/>
            <person name="Morin E."/>
            <person name="Murat C."/>
            <person name="Sun H."/>
            <person name="Tunlid A."/>
            <person name="Henrissat B."/>
            <person name="Grigoriev I.V."/>
            <person name="Hibbett D.S."/>
            <person name="Martin F."/>
            <person name="Nordberg H.P."/>
            <person name="Cantor M.N."/>
            <person name="Hua S.X."/>
        </authorList>
    </citation>
    <scope>NUCLEOTIDE SEQUENCE [LARGE SCALE GENOMIC DNA]</scope>
    <source>
        <strain evidence="3 4">MUT 4182</strain>
    </source>
</reference>
<sequence>MGLFGRISKPSSSKAAKFPYNSTLDQSLAAQQAPASEKRNPGDGLGDGNPFDPPPEYSPTDAPKREWPKPIHDGPVADTDLDVLRNYDTVFIVDDSGSMLQDDSDSDRSSKGKAKQRERTRWDKARDALEAVATMATQHDGNGVDIYFLNSEDFQKNCRNERDVMDLFNRVTPRGKTPTGHVLKNIITPYIDSLLPWPEKASEKSLPKPRNYIVITDGRPTDPEGSRLRDVILEFARRLDEGGVPLTQLGIQFLQVGDADDASEALKELDGDLHRRVKNREIRDIVDTIPFEELQGDISESHIIKVLVGSINKRIDKTHHLDM</sequence>
<evidence type="ECO:0000313" key="3">
    <source>
        <dbReference type="EMBL" id="KIO21029.1"/>
    </source>
</evidence>
<gene>
    <name evidence="3" type="ORF">M407DRAFT_131915</name>
</gene>
<dbReference type="HOGENOM" id="CLU_040578_0_1_1"/>
<organism evidence="3 4">
    <name type="scientific">Tulasnella calospora MUT 4182</name>
    <dbReference type="NCBI Taxonomy" id="1051891"/>
    <lineage>
        <taxon>Eukaryota</taxon>
        <taxon>Fungi</taxon>
        <taxon>Dikarya</taxon>
        <taxon>Basidiomycota</taxon>
        <taxon>Agaricomycotina</taxon>
        <taxon>Agaricomycetes</taxon>
        <taxon>Cantharellales</taxon>
        <taxon>Tulasnellaceae</taxon>
        <taxon>Tulasnella</taxon>
    </lineage>
</organism>
<dbReference type="PANTHER" id="PTHR34706">
    <property type="entry name" value="SLR1338 PROTEIN"/>
    <property type="match status" value="1"/>
</dbReference>
<dbReference type="EMBL" id="KN823152">
    <property type="protein sequence ID" value="KIO21029.1"/>
    <property type="molecule type" value="Genomic_DNA"/>
</dbReference>
<dbReference type="PROSITE" id="PS50234">
    <property type="entry name" value="VWFA"/>
    <property type="match status" value="1"/>
</dbReference>
<evidence type="ECO:0000259" key="2">
    <source>
        <dbReference type="PROSITE" id="PS50234"/>
    </source>
</evidence>
<feature type="region of interest" description="Disordered" evidence="1">
    <location>
        <begin position="1"/>
        <end position="78"/>
    </location>
</feature>
<dbReference type="SMART" id="SM00327">
    <property type="entry name" value="VWA"/>
    <property type="match status" value="1"/>
</dbReference>
<name>A0A0C3QAA5_9AGAM</name>
<dbReference type="AlphaFoldDB" id="A0A0C3QAA5"/>
<dbReference type="STRING" id="1051891.A0A0C3QAA5"/>
<dbReference type="InterPro" id="IPR002035">
    <property type="entry name" value="VWF_A"/>
</dbReference>
<feature type="region of interest" description="Disordered" evidence="1">
    <location>
        <begin position="97"/>
        <end position="122"/>
    </location>
</feature>
<feature type="compositionally biased region" description="Basic and acidic residues" evidence="1">
    <location>
        <begin position="62"/>
        <end position="72"/>
    </location>
</feature>
<feature type="compositionally biased region" description="Low complexity" evidence="1">
    <location>
        <begin position="8"/>
        <end position="17"/>
    </location>
</feature>
<feature type="compositionally biased region" description="Basic and acidic residues" evidence="1">
    <location>
        <begin position="106"/>
        <end position="122"/>
    </location>
</feature>
<protein>
    <recommendedName>
        <fullName evidence="2">VWFA domain-containing protein</fullName>
    </recommendedName>
</protein>
<evidence type="ECO:0000313" key="4">
    <source>
        <dbReference type="Proteomes" id="UP000054248"/>
    </source>
</evidence>
<dbReference type="PANTHER" id="PTHR34706:SF1">
    <property type="entry name" value="VWFA DOMAIN-CONTAINING PROTEIN"/>
    <property type="match status" value="1"/>
</dbReference>
<dbReference type="OrthoDB" id="2142040at2759"/>
<evidence type="ECO:0000256" key="1">
    <source>
        <dbReference type="SAM" id="MobiDB-lite"/>
    </source>
</evidence>
<reference evidence="4" key="2">
    <citation type="submission" date="2015-01" db="EMBL/GenBank/DDBJ databases">
        <title>Evolutionary Origins and Diversification of the Mycorrhizal Mutualists.</title>
        <authorList>
            <consortium name="DOE Joint Genome Institute"/>
            <consortium name="Mycorrhizal Genomics Consortium"/>
            <person name="Kohler A."/>
            <person name="Kuo A."/>
            <person name="Nagy L.G."/>
            <person name="Floudas D."/>
            <person name="Copeland A."/>
            <person name="Barry K.W."/>
            <person name="Cichocki N."/>
            <person name="Veneault-Fourrey C."/>
            <person name="LaButti K."/>
            <person name="Lindquist E.A."/>
            <person name="Lipzen A."/>
            <person name="Lundell T."/>
            <person name="Morin E."/>
            <person name="Murat C."/>
            <person name="Riley R."/>
            <person name="Ohm R."/>
            <person name="Sun H."/>
            <person name="Tunlid A."/>
            <person name="Henrissat B."/>
            <person name="Grigoriev I.V."/>
            <person name="Hibbett D.S."/>
            <person name="Martin F."/>
        </authorList>
    </citation>
    <scope>NUCLEOTIDE SEQUENCE [LARGE SCALE GENOMIC DNA]</scope>
    <source>
        <strain evidence="4">MUT 4182</strain>
    </source>
</reference>
<dbReference type="Proteomes" id="UP000054248">
    <property type="component" value="Unassembled WGS sequence"/>
</dbReference>
<dbReference type="Gene3D" id="3.40.50.410">
    <property type="entry name" value="von Willebrand factor, type A domain"/>
    <property type="match status" value="1"/>
</dbReference>
<accession>A0A0C3QAA5</accession>
<dbReference type="InterPro" id="IPR036465">
    <property type="entry name" value="vWFA_dom_sf"/>
</dbReference>
<feature type="compositionally biased region" description="Polar residues" evidence="1">
    <location>
        <begin position="20"/>
        <end position="34"/>
    </location>
</feature>
<keyword evidence="4" id="KW-1185">Reference proteome</keyword>